<evidence type="ECO:0000256" key="2">
    <source>
        <dbReference type="PROSITE-ProRule" id="PRU00108"/>
    </source>
</evidence>
<keyword evidence="2" id="KW-0371">Homeobox</keyword>
<dbReference type="SUPFAM" id="SSF46689">
    <property type="entry name" value="Homeodomain-like"/>
    <property type="match status" value="1"/>
</dbReference>
<keyword evidence="2" id="KW-0539">Nucleus</keyword>
<dbReference type="RefSeq" id="XP_053578551.1">
    <property type="nucleotide sequence ID" value="XM_053734985.1"/>
</dbReference>
<dbReference type="EMBL" id="WUAV01000006">
    <property type="protein sequence ID" value="KAF1746227.1"/>
    <property type="molecule type" value="Genomic_DNA"/>
</dbReference>
<name>A0A6A5FUF8_CAERE</name>
<dbReference type="PROSITE" id="PS50071">
    <property type="entry name" value="HOMEOBOX_2"/>
    <property type="match status" value="1"/>
</dbReference>
<dbReference type="InterPro" id="IPR009057">
    <property type="entry name" value="Homeodomain-like_sf"/>
</dbReference>
<accession>A0A6A5FUF8</accession>
<organism evidence="4 5">
    <name type="scientific">Caenorhabditis remanei</name>
    <name type="common">Caenorhabditis vulgaris</name>
    <dbReference type="NCBI Taxonomy" id="31234"/>
    <lineage>
        <taxon>Eukaryota</taxon>
        <taxon>Metazoa</taxon>
        <taxon>Ecdysozoa</taxon>
        <taxon>Nematoda</taxon>
        <taxon>Chromadorea</taxon>
        <taxon>Rhabditida</taxon>
        <taxon>Rhabditina</taxon>
        <taxon>Rhabditomorpha</taxon>
        <taxon>Rhabditoidea</taxon>
        <taxon>Rhabditidae</taxon>
        <taxon>Peloderinae</taxon>
        <taxon>Caenorhabditis</taxon>
    </lineage>
</organism>
<gene>
    <name evidence="4" type="ORF">GCK72_022680</name>
</gene>
<reference evidence="4 5" key="1">
    <citation type="submission" date="2019-12" db="EMBL/GenBank/DDBJ databases">
        <title>Chromosome-level assembly of the Caenorhabditis remanei genome.</title>
        <authorList>
            <person name="Teterina A.A."/>
            <person name="Willis J.H."/>
            <person name="Phillips P.C."/>
        </authorList>
    </citation>
    <scope>NUCLEOTIDE SEQUENCE [LARGE SCALE GENOMIC DNA]</scope>
    <source>
        <strain evidence="4 5">PX506</strain>
        <tissue evidence="4">Whole organism</tissue>
    </source>
</reference>
<dbReference type="GeneID" id="78777525"/>
<keyword evidence="2" id="KW-0238">DNA-binding</keyword>
<dbReference type="CTD" id="78777525"/>
<evidence type="ECO:0000313" key="4">
    <source>
        <dbReference type="EMBL" id="KAF1746227.1"/>
    </source>
</evidence>
<protein>
    <recommendedName>
        <fullName evidence="3">Homeobox domain-containing protein</fullName>
    </recommendedName>
</protein>
<comment type="caution">
    <text evidence="4">The sequence shown here is derived from an EMBL/GenBank/DDBJ whole genome shotgun (WGS) entry which is preliminary data.</text>
</comment>
<dbReference type="GO" id="GO:0005634">
    <property type="term" value="C:nucleus"/>
    <property type="evidence" value="ECO:0007669"/>
    <property type="project" value="UniProtKB-SubCell"/>
</dbReference>
<dbReference type="Proteomes" id="UP000483820">
    <property type="component" value="Chromosome X"/>
</dbReference>
<dbReference type="InterPro" id="IPR001356">
    <property type="entry name" value="HD"/>
</dbReference>
<sequence length="237" mass="26420">MNEVFEQLLDKKCGPYVTEDDLKYFVDQLKETRHQVQKWFERKREKTKTNKNKNLHSSSKQPLILGSTKMASMATTIIAHQSISVSSSQIVSPPLWTPPPLMLTGPSIPDASNLLSLTPTSATVPSSLPLSLNVVAAPNNLSVVPNAETASDALPLIPLADIAILDVPIPPKQCAMTEEQINPDEEFPFCFVKKFAANNYICNACRFHVLQKSFCEPLTWEAKIEQLMRPVFRNLKS</sequence>
<dbReference type="GO" id="GO:0003677">
    <property type="term" value="F:DNA binding"/>
    <property type="evidence" value="ECO:0007669"/>
    <property type="project" value="UniProtKB-UniRule"/>
</dbReference>
<evidence type="ECO:0000259" key="3">
    <source>
        <dbReference type="PROSITE" id="PS50071"/>
    </source>
</evidence>
<evidence type="ECO:0000313" key="5">
    <source>
        <dbReference type="Proteomes" id="UP000483820"/>
    </source>
</evidence>
<dbReference type="KEGG" id="crq:GCK72_022680"/>
<evidence type="ECO:0000256" key="1">
    <source>
        <dbReference type="ARBA" id="ARBA00004123"/>
    </source>
</evidence>
<feature type="domain" description="Homeobox" evidence="3">
    <location>
        <begin position="1"/>
        <end position="50"/>
    </location>
</feature>
<dbReference type="AlphaFoldDB" id="A0A6A5FUF8"/>
<proteinExistence type="predicted"/>
<dbReference type="Gene3D" id="1.10.10.60">
    <property type="entry name" value="Homeodomain-like"/>
    <property type="match status" value="1"/>
</dbReference>
<feature type="DNA-binding region" description="Homeobox" evidence="2">
    <location>
        <begin position="3"/>
        <end position="51"/>
    </location>
</feature>
<comment type="subcellular location">
    <subcellularLocation>
        <location evidence="1 2">Nucleus</location>
    </subcellularLocation>
</comment>